<dbReference type="Proteomes" id="UP001183817">
    <property type="component" value="Unassembled WGS sequence"/>
</dbReference>
<gene>
    <name evidence="7" type="ORF">J2S64_001578</name>
</gene>
<dbReference type="EMBL" id="JAVDYI010000001">
    <property type="protein sequence ID" value="MDR7357887.1"/>
    <property type="molecule type" value="Genomic_DNA"/>
</dbReference>
<feature type="transmembrane region" description="Helical" evidence="5">
    <location>
        <begin position="49"/>
        <end position="68"/>
    </location>
</feature>
<keyword evidence="8" id="KW-1185">Reference proteome</keyword>
<evidence type="ECO:0000256" key="3">
    <source>
        <dbReference type="ARBA" id="ARBA00022989"/>
    </source>
</evidence>
<proteinExistence type="predicted"/>
<reference evidence="7 8" key="1">
    <citation type="submission" date="2023-07" db="EMBL/GenBank/DDBJ databases">
        <title>Sequencing the genomes of 1000 actinobacteria strains.</title>
        <authorList>
            <person name="Klenk H.-P."/>
        </authorList>
    </citation>
    <scope>NUCLEOTIDE SEQUENCE [LARGE SCALE GENOMIC DNA]</scope>
    <source>
        <strain evidence="7 8">DSM 20167</strain>
    </source>
</reference>
<sequence>MRERTRRLAALGLDYVVILAWMIVLGVVSTVVFLIRGELPDTLGTIGPLGSQLVYFLLLTFVVGVYLYRTESGPHHATWGKRKLGLEVRAADGAAPNRTKILLRTIVKLLPWEGAHFFVWQMMYVYYREGYEATPPAWVVVGLNAVTVAALLYIVLVFVTGRGPHDAAAGTRVQLRRVPAS</sequence>
<keyword evidence="2 5" id="KW-0812">Transmembrane</keyword>
<feature type="transmembrane region" description="Helical" evidence="5">
    <location>
        <begin position="12"/>
        <end position="37"/>
    </location>
</feature>
<evidence type="ECO:0000259" key="6">
    <source>
        <dbReference type="Pfam" id="PF06271"/>
    </source>
</evidence>
<evidence type="ECO:0000256" key="2">
    <source>
        <dbReference type="ARBA" id="ARBA00022692"/>
    </source>
</evidence>
<evidence type="ECO:0000256" key="1">
    <source>
        <dbReference type="ARBA" id="ARBA00004141"/>
    </source>
</evidence>
<feature type="transmembrane region" description="Helical" evidence="5">
    <location>
        <begin position="109"/>
        <end position="127"/>
    </location>
</feature>
<protein>
    <submittedName>
        <fullName evidence="7">RDD family membrane protein YckC</fullName>
    </submittedName>
</protein>
<feature type="domain" description="RDD" evidence="6">
    <location>
        <begin position="5"/>
        <end position="170"/>
    </location>
</feature>
<comment type="caution">
    <text evidence="7">The sequence shown here is derived from an EMBL/GenBank/DDBJ whole genome shotgun (WGS) entry which is preliminary data.</text>
</comment>
<keyword evidence="3 5" id="KW-1133">Transmembrane helix</keyword>
<feature type="transmembrane region" description="Helical" evidence="5">
    <location>
        <begin position="139"/>
        <end position="159"/>
    </location>
</feature>
<dbReference type="RefSeq" id="WP_264268548.1">
    <property type="nucleotide sequence ID" value="NZ_BAAAWO010000001.1"/>
</dbReference>
<dbReference type="InterPro" id="IPR010432">
    <property type="entry name" value="RDD"/>
</dbReference>
<evidence type="ECO:0000256" key="4">
    <source>
        <dbReference type="ARBA" id="ARBA00023136"/>
    </source>
</evidence>
<accession>A0ABU2BGW0</accession>
<comment type="subcellular location">
    <subcellularLocation>
        <location evidence="1">Membrane</location>
        <topology evidence="1">Multi-pass membrane protein</topology>
    </subcellularLocation>
</comment>
<evidence type="ECO:0000256" key="5">
    <source>
        <dbReference type="SAM" id="Phobius"/>
    </source>
</evidence>
<evidence type="ECO:0000313" key="7">
    <source>
        <dbReference type="EMBL" id="MDR7357887.1"/>
    </source>
</evidence>
<dbReference type="Pfam" id="PF06271">
    <property type="entry name" value="RDD"/>
    <property type="match status" value="1"/>
</dbReference>
<name>A0ABU2BGW0_9MICC</name>
<keyword evidence="4 5" id="KW-0472">Membrane</keyword>
<evidence type="ECO:0000313" key="8">
    <source>
        <dbReference type="Proteomes" id="UP001183817"/>
    </source>
</evidence>
<organism evidence="7 8">
    <name type="scientific">Paeniglutamicibacter sulfureus</name>
    <dbReference type="NCBI Taxonomy" id="43666"/>
    <lineage>
        <taxon>Bacteria</taxon>
        <taxon>Bacillati</taxon>
        <taxon>Actinomycetota</taxon>
        <taxon>Actinomycetes</taxon>
        <taxon>Micrococcales</taxon>
        <taxon>Micrococcaceae</taxon>
        <taxon>Paeniglutamicibacter</taxon>
    </lineage>
</organism>